<dbReference type="PANTHER" id="PTHR43527:SF2">
    <property type="entry name" value="4-DIPHOSPHOCYTIDYL-2-C-METHYL-D-ERYTHRITOL KINASE, CHLOROPLASTIC"/>
    <property type="match status" value="1"/>
</dbReference>
<dbReference type="Proteomes" id="UP001214638">
    <property type="component" value="Unassembled WGS sequence"/>
</dbReference>
<dbReference type="AlphaFoldDB" id="A0AAD9PIF6"/>
<keyword evidence="3" id="KW-0067">ATP-binding</keyword>
<keyword evidence="2 4" id="KW-0808">Transferase</keyword>
<sequence length="366" mass="41022">MKQIIKSVALTAYLSFNATLNNYNRNIIKSEYEIYNKLIPGRTSGDIDQFGTFWDYTDTAYAKVNLTLHLDANVNVSEDYLNLCSLIQKICWGDDVYVKRISANESHILSQNYSQTQDGDYLLLIDETFQGSGNAHKHFPLDSTNLISKALNVTRQEDEKFLVLTRKKVPAGTGFGGGSADAAVILRHCTNQDNMKLIGSDVPFLASNYNVGLVTGIGDKIIPIDDITLDEMHEYIYLLLVDDMSSTTDVFANARKMISNGTFKSTQFESIVESTISMARNFSNFVPQNDLTPCVLSPKVKRLYDILLEKYRNYKVGMTGSGSGLYIIGNNDKDITQVRNLYQDNLCIIKTKFKSGKNNGKCYTLL</sequence>
<evidence type="ECO:0000256" key="1">
    <source>
        <dbReference type="ARBA" id="ARBA00022741"/>
    </source>
</evidence>
<dbReference type="RefSeq" id="XP_067802285.1">
    <property type="nucleotide sequence ID" value="XM_067948134.1"/>
</dbReference>
<dbReference type="InterPro" id="IPR014721">
    <property type="entry name" value="Ribsml_uS5_D2-typ_fold_subgr"/>
</dbReference>
<dbReference type="GO" id="GO:0005524">
    <property type="term" value="F:ATP binding"/>
    <property type="evidence" value="ECO:0007669"/>
    <property type="project" value="UniProtKB-KW"/>
</dbReference>
<name>A0AAD9PIF6_9APIC</name>
<keyword evidence="5" id="KW-1185">Reference proteome</keyword>
<evidence type="ECO:0000313" key="5">
    <source>
        <dbReference type="Proteomes" id="UP001214638"/>
    </source>
</evidence>
<dbReference type="GO" id="GO:0050515">
    <property type="term" value="F:4-(cytidine 5'-diphospho)-2-C-methyl-D-erythritol kinase activity"/>
    <property type="evidence" value="ECO:0007669"/>
    <property type="project" value="TreeGrafter"/>
</dbReference>
<gene>
    <name evidence="4" type="ORF">BdWA1_003118</name>
</gene>
<dbReference type="GeneID" id="94337415"/>
<dbReference type="InterPro" id="IPR020568">
    <property type="entry name" value="Ribosomal_Su5_D2-typ_SF"/>
</dbReference>
<proteinExistence type="predicted"/>
<comment type="caution">
    <text evidence="4">The sequence shown here is derived from an EMBL/GenBank/DDBJ whole genome shotgun (WGS) entry which is preliminary data.</text>
</comment>
<dbReference type="Gene3D" id="3.30.230.10">
    <property type="match status" value="1"/>
</dbReference>
<evidence type="ECO:0000313" key="4">
    <source>
        <dbReference type="EMBL" id="KAK2195442.1"/>
    </source>
</evidence>
<evidence type="ECO:0000256" key="2">
    <source>
        <dbReference type="ARBA" id="ARBA00022777"/>
    </source>
</evidence>
<dbReference type="InterPro" id="IPR036554">
    <property type="entry name" value="GHMP_kinase_C_sf"/>
</dbReference>
<dbReference type="EMBL" id="JALLKP010000004">
    <property type="protein sequence ID" value="KAK2195442.1"/>
    <property type="molecule type" value="Genomic_DNA"/>
</dbReference>
<evidence type="ECO:0000256" key="3">
    <source>
        <dbReference type="ARBA" id="ARBA00022840"/>
    </source>
</evidence>
<keyword evidence="2 4" id="KW-0418">Kinase</keyword>
<reference evidence="4" key="1">
    <citation type="journal article" date="2023" name="Nat. Microbiol.">
        <title>Babesia duncani multi-omics identifies virulence factors and drug targets.</title>
        <authorList>
            <person name="Singh P."/>
            <person name="Lonardi S."/>
            <person name="Liang Q."/>
            <person name="Vydyam P."/>
            <person name="Khabirova E."/>
            <person name="Fang T."/>
            <person name="Gihaz S."/>
            <person name="Thekkiniath J."/>
            <person name="Munshi M."/>
            <person name="Abel S."/>
            <person name="Ciampossin L."/>
            <person name="Batugedara G."/>
            <person name="Gupta M."/>
            <person name="Lu X.M."/>
            <person name="Lenz T."/>
            <person name="Chakravarty S."/>
            <person name="Cornillot E."/>
            <person name="Hu Y."/>
            <person name="Ma W."/>
            <person name="Gonzalez L.M."/>
            <person name="Sanchez S."/>
            <person name="Estrada K."/>
            <person name="Sanchez-Flores A."/>
            <person name="Montero E."/>
            <person name="Harb O.S."/>
            <person name="Le Roch K.G."/>
            <person name="Mamoun C.B."/>
        </authorList>
    </citation>
    <scope>NUCLEOTIDE SEQUENCE</scope>
    <source>
        <strain evidence="4">WA1</strain>
    </source>
</reference>
<dbReference type="SUPFAM" id="SSF54211">
    <property type="entry name" value="Ribosomal protein S5 domain 2-like"/>
    <property type="match status" value="1"/>
</dbReference>
<dbReference type="PANTHER" id="PTHR43527">
    <property type="entry name" value="4-DIPHOSPHOCYTIDYL-2-C-METHYL-D-ERYTHRITOL KINASE, CHLOROPLASTIC"/>
    <property type="match status" value="1"/>
</dbReference>
<dbReference type="Gene3D" id="3.30.70.890">
    <property type="entry name" value="GHMP kinase, C-terminal domain"/>
    <property type="match status" value="1"/>
</dbReference>
<keyword evidence="1" id="KW-0547">Nucleotide-binding</keyword>
<organism evidence="4 5">
    <name type="scientific">Babesia duncani</name>
    <dbReference type="NCBI Taxonomy" id="323732"/>
    <lineage>
        <taxon>Eukaryota</taxon>
        <taxon>Sar</taxon>
        <taxon>Alveolata</taxon>
        <taxon>Apicomplexa</taxon>
        <taxon>Aconoidasida</taxon>
        <taxon>Piroplasmida</taxon>
        <taxon>Babesiidae</taxon>
        <taxon>Babesia</taxon>
    </lineage>
</organism>
<protein>
    <submittedName>
        <fullName evidence="4">Bifunctional Ribosomal protein S5 domain 2-type fold/GHMP kinase</fullName>
    </submittedName>
</protein>
<dbReference type="KEGG" id="bdw:94337415"/>
<accession>A0AAD9PIF6</accession>